<evidence type="ECO:0000256" key="2">
    <source>
        <dbReference type="ARBA" id="ARBA00010961"/>
    </source>
</evidence>
<comment type="similarity">
    <text evidence="2 6">Belongs to the transposase mutator family.</text>
</comment>
<keyword evidence="6" id="KW-0814">Transposable element</keyword>
<dbReference type="GO" id="GO:0006313">
    <property type="term" value="P:DNA transposition"/>
    <property type="evidence" value="ECO:0007669"/>
    <property type="project" value="UniProtKB-UniRule"/>
</dbReference>
<dbReference type="EMBL" id="CP035467">
    <property type="protein sequence ID" value="QCW82877.1"/>
    <property type="molecule type" value="Genomic_DNA"/>
</dbReference>
<accession>A0A4P9UNQ8</accession>
<evidence type="ECO:0000313" key="8">
    <source>
        <dbReference type="Proteomes" id="UP000305881"/>
    </source>
</evidence>
<dbReference type="Pfam" id="PF00872">
    <property type="entry name" value="Transposase_mut"/>
    <property type="match status" value="1"/>
</dbReference>
<keyword evidence="5 6" id="KW-0233">DNA recombination</keyword>
<sequence>MRDCFELEGLFAVEAALPWLYLRGISTGDMQSALSVLLGDDAKGLSPAVVSRLKAQWAEDYLAWSRRDLSQERTVYVWADGIYSTLWGEDESLCLLVIIGVNEQGEERLLA</sequence>
<dbReference type="GO" id="GO:0003677">
    <property type="term" value="F:DNA binding"/>
    <property type="evidence" value="ECO:0007669"/>
    <property type="project" value="UniProtKB-UniRule"/>
</dbReference>
<comment type="function">
    <text evidence="1 6">Required for the transposition of the insertion element.</text>
</comment>
<dbReference type="InterPro" id="IPR001207">
    <property type="entry name" value="Transposase_mutator"/>
</dbReference>
<dbReference type="Proteomes" id="UP000305881">
    <property type="component" value="Chromosome"/>
</dbReference>
<protein>
    <recommendedName>
        <fullName evidence="6">Mutator family transposase</fullName>
    </recommendedName>
</protein>
<dbReference type="PANTHER" id="PTHR33217">
    <property type="entry name" value="TRANSPOSASE FOR INSERTION SEQUENCE ELEMENT IS1081"/>
    <property type="match status" value="1"/>
</dbReference>
<dbReference type="KEGG" id="mbur:EQU24_11950"/>
<evidence type="ECO:0000313" key="7">
    <source>
        <dbReference type="EMBL" id="QCW82877.1"/>
    </source>
</evidence>
<organism evidence="7 8">
    <name type="scientific">Methylotuvimicrobium buryatense</name>
    <name type="common">Methylomicrobium buryatense</name>
    <dbReference type="NCBI Taxonomy" id="95641"/>
    <lineage>
        <taxon>Bacteria</taxon>
        <taxon>Pseudomonadati</taxon>
        <taxon>Pseudomonadota</taxon>
        <taxon>Gammaproteobacteria</taxon>
        <taxon>Methylococcales</taxon>
        <taxon>Methylococcaceae</taxon>
        <taxon>Methylotuvimicrobium</taxon>
    </lineage>
</organism>
<reference evidence="8" key="1">
    <citation type="journal article" date="2019" name="J. Bacteriol.">
        <title>A Mutagenic Screen Identifies a TonB-Dependent Receptor Required for the Lanthanide Metal Switch in the Type I Methanotroph 'Methylotuvimicrobium buryatense' 5GB1C.</title>
        <authorList>
            <person name="Groom J.D."/>
            <person name="Ford S.M."/>
            <person name="Pesesky M.W."/>
            <person name="Lidstrom M.E."/>
        </authorList>
    </citation>
    <scope>NUCLEOTIDE SEQUENCE [LARGE SCALE GENOMIC DNA]</scope>
    <source>
        <strain evidence="8">5GB1C</strain>
    </source>
</reference>
<keyword evidence="3 6" id="KW-0815">Transposition</keyword>
<evidence type="ECO:0000256" key="3">
    <source>
        <dbReference type="ARBA" id="ARBA00022578"/>
    </source>
</evidence>
<dbReference type="GO" id="GO:0004803">
    <property type="term" value="F:transposase activity"/>
    <property type="evidence" value="ECO:0007669"/>
    <property type="project" value="UniProtKB-UniRule"/>
</dbReference>
<keyword evidence="4 6" id="KW-0238">DNA-binding</keyword>
<evidence type="ECO:0000256" key="6">
    <source>
        <dbReference type="RuleBase" id="RU365089"/>
    </source>
</evidence>
<evidence type="ECO:0000256" key="1">
    <source>
        <dbReference type="ARBA" id="ARBA00002190"/>
    </source>
</evidence>
<dbReference type="OrthoDB" id="9779930at2"/>
<keyword evidence="8" id="KW-1185">Reference proteome</keyword>
<evidence type="ECO:0000256" key="4">
    <source>
        <dbReference type="ARBA" id="ARBA00023125"/>
    </source>
</evidence>
<dbReference type="PANTHER" id="PTHR33217:SF9">
    <property type="entry name" value="MUTATOR FAMILY TRANSPOSASE"/>
    <property type="match status" value="1"/>
</dbReference>
<proteinExistence type="inferred from homology"/>
<name>A0A4P9UNQ8_METBY</name>
<evidence type="ECO:0000256" key="5">
    <source>
        <dbReference type="ARBA" id="ARBA00023172"/>
    </source>
</evidence>
<dbReference type="STRING" id="675511.GCA_000341735_00651"/>
<dbReference type="AlphaFoldDB" id="A0A4P9UNQ8"/>
<gene>
    <name evidence="7" type="ORF">EQU24_11950</name>
</gene>